<name>A0A645FRL0_9ZZZZ</name>
<reference evidence="2" key="1">
    <citation type="submission" date="2019-08" db="EMBL/GenBank/DDBJ databases">
        <authorList>
            <person name="Kucharzyk K."/>
            <person name="Murdoch R.W."/>
            <person name="Higgins S."/>
            <person name="Loffler F."/>
        </authorList>
    </citation>
    <scope>NUCLEOTIDE SEQUENCE</scope>
</reference>
<sequence length="161" mass="18572">MGTTQHQAAHLLRQHRPQVFLRGHPCHRMVQPALLHQRHKKWTRLRVDPHARIERMHSTRVGIAVDRGRRTDHPNTPTGRLRNRRRRPSLDDVDHRNIASTLGYHPRGHGRHGVAGDDQHLDVLLQQEIGDLRGKMLDRGHRLDPIGHPGGIAKIDDILQR</sequence>
<proteinExistence type="predicted"/>
<evidence type="ECO:0000313" key="2">
    <source>
        <dbReference type="EMBL" id="MPN16530.1"/>
    </source>
</evidence>
<dbReference type="AlphaFoldDB" id="A0A645FRL0"/>
<comment type="caution">
    <text evidence="2">The sequence shown here is derived from an EMBL/GenBank/DDBJ whole genome shotgun (WGS) entry which is preliminary data.</text>
</comment>
<dbReference type="EMBL" id="VSSQ01063500">
    <property type="protein sequence ID" value="MPN16530.1"/>
    <property type="molecule type" value="Genomic_DNA"/>
</dbReference>
<feature type="region of interest" description="Disordered" evidence="1">
    <location>
        <begin position="68"/>
        <end position="89"/>
    </location>
</feature>
<gene>
    <name evidence="2" type="ORF">SDC9_163874</name>
</gene>
<evidence type="ECO:0000256" key="1">
    <source>
        <dbReference type="SAM" id="MobiDB-lite"/>
    </source>
</evidence>
<organism evidence="2">
    <name type="scientific">bioreactor metagenome</name>
    <dbReference type="NCBI Taxonomy" id="1076179"/>
    <lineage>
        <taxon>unclassified sequences</taxon>
        <taxon>metagenomes</taxon>
        <taxon>ecological metagenomes</taxon>
    </lineage>
</organism>
<accession>A0A645FRL0</accession>
<protein>
    <submittedName>
        <fullName evidence="2">Uncharacterized protein</fullName>
    </submittedName>
</protein>